<keyword evidence="4" id="KW-0862">Zinc</keyword>
<evidence type="ECO:0000256" key="5">
    <source>
        <dbReference type="PROSITE-ProRule" id="PRU00449"/>
    </source>
</evidence>
<dbReference type="GO" id="GO:0005783">
    <property type="term" value="C:endoplasmic reticulum"/>
    <property type="evidence" value="ECO:0007669"/>
    <property type="project" value="TreeGrafter"/>
</dbReference>
<feature type="compositionally biased region" description="Gly residues" evidence="6">
    <location>
        <begin position="137"/>
        <end position="163"/>
    </location>
</feature>
<dbReference type="Gene3D" id="6.10.140.100">
    <property type="match status" value="1"/>
</dbReference>
<dbReference type="GO" id="GO:0045047">
    <property type="term" value="P:protein targeting to ER"/>
    <property type="evidence" value="ECO:0007669"/>
    <property type="project" value="TreeGrafter"/>
</dbReference>
<dbReference type="AlphaFoldDB" id="A0AA35WCG4"/>
<dbReference type="Pfam" id="PF01428">
    <property type="entry name" value="zf-AN1"/>
    <property type="match status" value="2"/>
</dbReference>
<feature type="compositionally biased region" description="Basic and acidic residues" evidence="6">
    <location>
        <begin position="288"/>
        <end position="317"/>
    </location>
</feature>
<keyword evidence="3 5" id="KW-0863">Zinc-finger</keyword>
<dbReference type="SUPFAM" id="SSF118310">
    <property type="entry name" value="AN1-like Zinc finger"/>
    <property type="match status" value="2"/>
</dbReference>
<dbReference type="SMART" id="SM00154">
    <property type="entry name" value="ZnF_AN1"/>
    <property type="match status" value="2"/>
</dbReference>
<evidence type="ECO:0000259" key="7">
    <source>
        <dbReference type="PROSITE" id="PS51039"/>
    </source>
</evidence>
<dbReference type="EMBL" id="CASHTH010000824">
    <property type="protein sequence ID" value="CAI8008187.1"/>
    <property type="molecule type" value="Genomic_DNA"/>
</dbReference>
<dbReference type="InterPro" id="IPR000058">
    <property type="entry name" value="Znf_AN1"/>
</dbReference>
<proteinExistence type="predicted"/>
<feature type="region of interest" description="Disordered" evidence="6">
    <location>
        <begin position="230"/>
        <end position="317"/>
    </location>
</feature>
<feature type="domain" description="AN1-type" evidence="7">
    <location>
        <begin position="90"/>
        <end position="138"/>
    </location>
</feature>
<feature type="compositionally biased region" description="Low complexity" evidence="6">
    <location>
        <begin position="230"/>
        <end position="262"/>
    </location>
</feature>
<organism evidence="8 9">
    <name type="scientific">Geodia barretti</name>
    <name type="common">Barrett's horny sponge</name>
    <dbReference type="NCBI Taxonomy" id="519541"/>
    <lineage>
        <taxon>Eukaryota</taxon>
        <taxon>Metazoa</taxon>
        <taxon>Porifera</taxon>
        <taxon>Demospongiae</taxon>
        <taxon>Heteroscleromorpha</taxon>
        <taxon>Tetractinellida</taxon>
        <taxon>Astrophorina</taxon>
        <taxon>Geodiidae</taxon>
        <taxon>Geodia</taxon>
    </lineage>
</organism>
<feature type="region of interest" description="Disordered" evidence="6">
    <location>
        <begin position="186"/>
        <end position="212"/>
    </location>
</feature>
<keyword evidence="2" id="KW-0677">Repeat</keyword>
<gene>
    <name evidence="8" type="ORF">GBAR_LOCUS5636</name>
</gene>
<evidence type="ECO:0000256" key="6">
    <source>
        <dbReference type="SAM" id="MobiDB-lite"/>
    </source>
</evidence>
<evidence type="ECO:0000256" key="2">
    <source>
        <dbReference type="ARBA" id="ARBA00022737"/>
    </source>
</evidence>
<evidence type="ECO:0000313" key="8">
    <source>
        <dbReference type="EMBL" id="CAI8008187.1"/>
    </source>
</evidence>
<name>A0AA35WCG4_GEOBA</name>
<evidence type="ECO:0000256" key="3">
    <source>
        <dbReference type="ARBA" id="ARBA00022771"/>
    </source>
</evidence>
<feature type="domain" description="AN1-type" evidence="7">
    <location>
        <begin position="4"/>
        <end position="52"/>
    </location>
</feature>
<dbReference type="Gene3D" id="4.10.1110.10">
    <property type="entry name" value="AN1-like Zinc finger"/>
    <property type="match status" value="2"/>
</dbReference>
<dbReference type="GO" id="GO:0043161">
    <property type="term" value="P:proteasome-mediated ubiquitin-dependent protein catabolic process"/>
    <property type="evidence" value="ECO:0007669"/>
    <property type="project" value="TreeGrafter"/>
</dbReference>
<comment type="caution">
    <text evidence="8">The sequence shown here is derived from an EMBL/GenBank/DDBJ whole genome shotgun (WGS) entry which is preliminary data.</text>
</comment>
<dbReference type="PANTHER" id="PTHR14677:SF20">
    <property type="entry name" value="ZINC FINGER AN1-TYPE CONTAINING 2A-RELATED"/>
    <property type="match status" value="1"/>
</dbReference>
<evidence type="ECO:0000256" key="4">
    <source>
        <dbReference type="ARBA" id="ARBA00022833"/>
    </source>
</evidence>
<dbReference type="GO" id="GO:0008270">
    <property type="term" value="F:zinc ion binding"/>
    <property type="evidence" value="ECO:0007669"/>
    <property type="project" value="UniProtKB-KW"/>
</dbReference>
<dbReference type="PROSITE" id="PS51039">
    <property type="entry name" value="ZF_AN1"/>
    <property type="match status" value="2"/>
</dbReference>
<dbReference type="PROSITE" id="PS50330">
    <property type="entry name" value="UIM"/>
    <property type="match status" value="1"/>
</dbReference>
<keyword evidence="9" id="KW-1185">Reference proteome</keyword>
<sequence>MEFPELGKHCAFPTCSRLDFLPFECDACHQIFCKDHGPYEKHACDSSYAKDARVPVCPLCNQPVPVNRGEDPNAKVNMHIQNECKNDKSNNISNRCSVPGCKKKELVPVTCTTCRKNFCLKHRFETDHDCQGHPHRLGGGASTRKVSGGGARRPGGGSGGRVGGAPQKTAMSKIGAELNRERMMRLQGRDSSRSHHSPTTTTTSTTTASSIQPHNMAEDDAVALAIAASVAESSPHSSTNPSSSSSPRAHPHQSHSSQQHKTTPPPPSTLEEDEALARAIAASLIDQDTPKPKPKSGADQRRQNAKNPGDKDSCTIS</sequence>
<dbReference type="Pfam" id="PF25403">
    <property type="entry name" value="zf-C2H2_ZFAND2"/>
    <property type="match status" value="1"/>
</dbReference>
<reference evidence="8" key="1">
    <citation type="submission" date="2023-03" db="EMBL/GenBank/DDBJ databases">
        <authorList>
            <person name="Steffen K."/>
            <person name="Cardenas P."/>
        </authorList>
    </citation>
    <scope>NUCLEOTIDE SEQUENCE</scope>
</reference>
<dbReference type="InterPro" id="IPR003903">
    <property type="entry name" value="UIM_dom"/>
</dbReference>
<evidence type="ECO:0000256" key="1">
    <source>
        <dbReference type="ARBA" id="ARBA00022723"/>
    </source>
</evidence>
<dbReference type="Proteomes" id="UP001174909">
    <property type="component" value="Unassembled WGS sequence"/>
</dbReference>
<keyword evidence="1" id="KW-0479">Metal-binding</keyword>
<dbReference type="InterPro" id="IPR057357">
    <property type="entry name" value="Znf-C2H2_ZFAND2A/B"/>
</dbReference>
<feature type="compositionally biased region" description="Low complexity" evidence="6">
    <location>
        <begin position="197"/>
        <end position="210"/>
    </location>
</feature>
<feature type="region of interest" description="Disordered" evidence="6">
    <location>
        <begin position="130"/>
        <end position="169"/>
    </location>
</feature>
<evidence type="ECO:0000313" key="9">
    <source>
        <dbReference type="Proteomes" id="UP001174909"/>
    </source>
</evidence>
<dbReference type="InterPro" id="IPR035896">
    <property type="entry name" value="AN1-like_Znf"/>
</dbReference>
<dbReference type="PANTHER" id="PTHR14677">
    <property type="entry name" value="ARSENITE INDUCUBLE RNA ASSOCIATED PROTEIN AIP-1-RELATED"/>
    <property type="match status" value="1"/>
</dbReference>
<accession>A0AA35WCG4</accession>
<protein>
    <submittedName>
        <fullName evidence="8">AN1-type zinc finger protein 2B</fullName>
    </submittedName>
</protein>